<evidence type="ECO:0000313" key="2">
    <source>
        <dbReference type="EMBL" id="MBE2888961.1"/>
    </source>
</evidence>
<reference evidence="2 3" key="1">
    <citation type="submission" date="2020-10" db="EMBL/GenBank/DDBJ databases">
        <title>Investigation of anaerobic biodegradation of phenanthrene by a sulfate-dependent Geobacter anodireducens strain PheS2.</title>
        <authorList>
            <person name="Zhang Z."/>
        </authorList>
    </citation>
    <scope>NUCLEOTIDE SEQUENCE [LARGE SCALE GENOMIC DNA]</scope>
    <source>
        <strain evidence="2 3">PheS2</strain>
    </source>
</reference>
<comment type="caution">
    <text evidence="2">The sequence shown here is derived from an EMBL/GenBank/DDBJ whole genome shotgun (WGS) entry which is preliminary data.</text>
</comment>
<evidence type="ECO:0000313" key="3">
    <source>
        <dbReference type="Proteomes" id="UP000618926"/>
    </source>
</evidence>
<protein>
    <recommendedName>
        <fullName evidence="4">DUF2730 family protein</fullName>
    </recommendedName>
</protein>
<accession>A0ABR9NXG6</accession>
<proteinExistence type="predicted"/>
<organism evidence="2 3">
    <name type="scientific">Geobacter anodireducens</name>
    <dbReference type="NCBI Taxonomy" id="1340425"/>
    <lineage>
        <taxon>Bacteria</taxon>
        <taxon>Pseudomonadati</taxon>
        <taxon>Thermodesulfobacteriota</taxon>
        <taxon>Desulfuromonadia</taxon>
        <taxon>Geobacterales</taxon>
        <taxon>Geobacteraceae</taxon>
        <taxon>Geobacter</taxon>
    </lineage>
</organism>
<keyword evidence="1" id="KW-0812">Transmembrane</keyword>
<name>A0ABR9NXG6_9BACT</name>
<keyword evidence="1" id="KW-1133">Transmembrane helix</keyword>
<keyword evidence="3" id="KW-1185">Reference proteome</keyword>
<gene>
    <name evidence="2" type="ORF">IIE05_13405</name>
</gene>
<evidence type="ECO:0008006" key="4">
    <source>
        <dbReference type="Google" id="ProtNLM"/>
    </source>
</evidence>
<keyword evidence="1" id="KW-0472">Membrane</keyword>
<dbReference type="RefSeq" id="WP_192905779.1">
    <property type="nucleotide sequence ID" value="NZ_JADBFD010000019.1"/>
</dbReference>
<sequence>MNYPAAMFWMNFTLAVINLVGVIYVWWTNKEKVTAAKFDELKAHINTVEGSVKKIEVEVQHRPDCQYHGEFERRLDKLHGGINKVEGRLEGIGTSLDLIQQHLLNGGR</sequence>
<evidence type="ECO:0000256" key="1">
    <source>
        <dbReference type="SAM" id="Phobius"/>
    </source>
</evidence>
<dbReference type="EMBL" id="JADBFD010000019">
    <property type="protein sequence ID" value="MBE2888961.1"/>
    <property type="molecule type" value="Genomic_DNA"/>
</dbReference>
<dbReference type="Proteomes" id="UP000618926">
    <property type="component" value="Unassembled WGS sequence"/>
</dbReference>
<feature type="transmembrane region" description="Helical" evidence="1">
    <location>
        <begin position="6"/>
        <end position="27"/>
    </location>
</feature>